<feature type="active site" description="Charge relay system" evidence="6">
    <location>
        <position position="154"/>
    </location>
</feature>
<evidence type="ECO:0000256" key="3">
    <source>
        <dbReference type="ARBA" id="ARBA00022840"/>
    </source>
</evidence>
<sequence length="490" mass="52415">MDIMSLTAVELGRKIKEKQILVKEAVEAAFAQIEAVESDINSYVTLDKEGARKRAEEVQRLIDAGELTGPLAGVPVAVKDNMCTEGIRTTCSSKILENFKPTFTSEAVLNLEKAGAVILGKTNMDEFAMGSTTETSYYGATKNPHNTNHVPGGSSGGSCAAVAAGECSYALGSDTGGSIRQPSSFCGVVGLKPTYGTVSRYGLIAYGSSLDQIGPVAKDVTDCATILEAIASHDTKDSTSVKREDYDFTGALVDDVKGMKIGLPRDYFGEGLDPEVKAAVQRAVKVLEEKGAVVEEFDLGLVKYAIPAYYVIASAEASSNLERFDGVKYGHRAADYDGLHSMYKKTRSEGFGAEVKRRIMLGSFVLSSGYYDAYYLKALRTKALIKAEFDKAFAKYDVIIGPAAPTTAPELGKSLSDPIKMYLGDIYTISLNLAGLPGMSVPVGCDSKGLPIGMQLIGDCFKEKNIIRAGYTYECATGKEYETMAMGKEA</sequence>
<dbReference type="STRING" id="1121950.SAMN02745243_02478"/>
<comment type="function">
    <text evidence="5 6">Allows the formation of correctly charged Gln-tRNA(Gln) through the transamidation of misacylated Glu-tRNA(Gln) in organisms which lack glutaminyl-tRNA synthetase. The reaction takes place in the presence of glutamine and ATP through an activated gamma-phospho-Glu-tRNA(Gln).</text>
</comment>
<dbReference type="GO" id="GO:0030956">
    <property type="term" value="C:glutamyl-tRNA(Gln) amidotransferase complex"/>
    <property type="evidence" value="ECO:0007669"/>
    <property type="project" value="InterPro"/>
</dbReference>
<comment type="subunit">
    <text evidence="6">Heterotrimer of A, B and C subunits.</text>
</comment>
<keyword evidence="9" id="KW-1185">Reference proteome</keyword>
<dbReference type="PANTHER" id="PTHR11895:SF151">
    <property type="entry name" value="GLUTAMYL-TRNA(GLN) AMIDOTRANSFERASE SUBUNIT A"/>
    <property type="match status" value="1"/>
</dbReference>
<proteinExistence type="inferred from homology"/>
<dbReference type="EMBL" id="FQZY01000036">
    <property type="protein sequence ID" value="SHK22062.1"/>
    <property type="molecule type" value="Genomic_DNA"/>
</dbReference>
<keyword evidence="4 6" id="KW-0648">Protein biosynthesis</keyword>
<dbReference type="OrthoDB" id="9811471at2"/>
<keyword evidence="1 6" id="KW-0436">Ligase</keyword>
<accession>A0A1M6QP47</accession>
<dbReference type="GO" id="GO:0016740">
    <property type="term" value="F:transferase activity"/>
    <property type="evidence" value="ECO:0007669"/>
    <property type="project" value="UniProtKB-KW"/>
</dbReference>
<dbReference type="GO" id="GO:0005524">
    <property type="term" value="F:ATP binding"/>
    <property type="evidence" value="ECO:0007669"/>
    <property type="project" value="UniProtKB-KW"/>
</dbReference>
<dbReference type="NCBIfam" id="TIGR00132">
    <property type="entry name" value="gatA"/>
    <property type="match status" value="1"/>
</dbReference>
<protein>
    <recommendedName>
        <fullName evidence="6">Glutamyl-tRNA(Gln) amidotransferase subunit A</fullName>
        <shortName evidence="6">Glu-ADT subunit A</shortName>
        <ecNumber evidence="6">6.3.5.7</ecNumber>
    </recommendedName>
</protein>
<feature type="active site" description="Charge relay system" evidence="6">
    <location>
        <position position="79"/>
    </location>
</feature>
<dbReference type="PANTHER" id="PTHR11895">
    <property type="entry name" value="TRANSAMIDASE"/>
    <property type="match status" value="1"/>
</dbReference>
<feature type="active site" description="Acyl-ester intermediate" evidence="6">
    <location>
        <position position="178"/>
    </location>
</feature>
<evidence type="ECO:0000313" key="8">
    <source>
        <dbReference type="EMBL" id="SHK22062.1"/>
    </source>
</evidence>
<dbReference type="SUPFAM" id="SSF75304">
    <property type="entry name" value="Amidase signature (AS) enzymes"/>
    <property type="match status" value="1"/>
</dbReference>
<evidence type="ECO:0000256" key="5">
    <source>
        <dbReference type="ARBA" id="ARBA00025295"/>
    </source>
</evidence>
<keyword evidence="3 6" id="KW-0067">ATP-binding</keyword>
<keyword evidence="2 6" id="KW-0547">Nucleotide-binding</keyword>
<evidence type="ECO:0000256" key="6">
    <source>
        <dbReference type="HAMAP-Rule" id="MF_00120"/>
    </source>
</evidence>
<feature type="domain" description="Amidase" evidence="7">
    <location>
        <begin position="24"/>
        <end position="466"/>
    </location>
</feature>
<dbReference type="GO" id="GO:0006412">
    <property type="term" value="P:translation"/>
    <property type="evidence" value="ECO:0007669"/>
    <property type="project" value="UniProtKB-UniRule"/>
</dbReference>
<dbReference type="InterPro" id="IPR036928">
    <property type="entry name" value="AS_sf"/>
</dbReference>
<name>A0A1M6QP47_9FIRM</name>
<comment type="catalytic activity">
    <reaction evidence="6">
        <text>L-glutamyl-tRNA(Gln) + L-glutamine + ATP + H2O = L-glutaminyl-tRNA(Gln) + L-glutamate + ADP + phosphate + H(+)</text>
        <dbReference type="Rhea" id="RHEA:17521"/>
        <dbReference type="Rhea" id="RHEA-COMP:9681"/>
        <dbReference type="Rhea" id="RHEA-COMP:9684"/>
        <dbReference type="ChEBI" id="CHEBI:15377"/>
        <dbReference type="ChEBI" id="CHEBI:15378"/>
        <dbReference type="ChEBI" id="CHEBI:29985"/>
        <dbReference type="ChEBI" id="CHEBI:30616"/>
        <dbReference type="ChEBI" id="CHEBI:43474"/>
        <dbReference type="ChEBI" id="CHEBI:58359"/>
        <dbReference type="ChEBI" id="CHEBI:78520"/>
        <dbReference type="ChEBI" id="CHEBI:78521"/>
        <dbReference type="ChEBI" id="CHEBI:456216"/>
        <dbReference type="EC" id="6.3.5.7"/>
    </reaction>
</comment>
<evidence type="ECO:0000259" key="7">
    <source>
        <dbReference type="Pfam" id="PF01425"/>
    </source>
</evidence>
<dbReference type="HAMAP" id="MF_00120">
    <property type="entry name" value="GatA"/>
    <property type="match status" value="1"/>
</dbReference>
<dbReference type="RefSeq" id="WP_073110901.1">
    <property type="nucleotide sequence ID" value="NZ_FQZY01000036.1"/>
</dbReference>
<reference evidence="8 9" key="1">
    <citation type="submission" date="2016-11" db="EMBL/GenBank/DDBJ databases">
        <authorList>
            <person name="Jaros S."/>
            <person name="Januszkiewicz K."/>
            <person name="Wedrychowicz H."/>
        </authorList>
    </citation>
    <scope>NUCLEOTIDE SEQUENCE [LARGE SCALE GENOMIC DNA]</scope>
    <source>
        <strain evidence="8 9">DSM 15480</strain>
    </source>
</reference>
<dbReference type="InterPro" id="IPR023631">
    <property type="entry name" value="Amidase_dom"/>
</dbReference>
<dbReference type="InterPro" id="IPR004412">
    <property type="entry name" value="GatA"/>
</dbReference>
<evidence type="ECO:0000313" key="9">
    <source>
        <dbReference type="Proteomes" id="UP000184301"/>
    </source>
</evidence>
<organism evidence="8 9">
    <name type="scientific">Hespellia stercorisuis DSM 15480</name>
    <dbReference type="NCBI Taxonomy" id="1121950"/>
    <lineage>
        <taxon>Bacteria</taxon>
        <taxon>Bacillati</taxon>
        <taxon>Bacillota</taxon>
        <taxon>Clostridia</taxon>
        <taxon>Lachnospirales</taxon>
        <taxon>Lachnospiraceae</taxon>
        <taxon>Hespellia</taxon>
    </lineage>
</organism>
<evidence type="ECO:0000256" key="1">
    <source>
        <dbReference type="ARBA" id="ARBA00022598"/>
    </source>
</evidence>
<evidence type="ECO:0000256" key="4">
    <source>
        <dbReference type="ARBA" id="ARBA00022917"/>
    </source>
</evidence>
<dbReference type="InterPro" id="IPR000120">
    <property type="entry name" value="Amidase"/>
</dbReference>
<keyword evidence="8" id="KW-0808">Transferase</keyword>
<dbReference type="GO" id="GO:0050567">
    <property type="term" value="F:glutaminyl-tRNA synthase (glutamine-hydrolyzing) activity"/>
    <property type="evidence" value="ECO:0007669"/>
    <property type="project" value="UniProtKB-UniRule"/>
</dbReference>
<comment type="similarity">
    <text evidence="6">Belongs to the amidase family. GatA subfamily.</text>
</comment>
<evidence type="ECO:0000256" key="2">
    <source>
        <dbReference type="ARBA" id="ARBA00022741"/>
    </source>
</evidence>
<dbReference type="Pfam" id="PF01425">
    <property type="entry name" value="Amidase"/>
    <property type="match status" value="1"/>
</dbReference>
<dbReference type="EC" id="6.3.5.7" evidence="6"/>
<dbReference type="AlphaFoldDB" id="A0A1M6QP47"/>
<dbReference type="Gene3D" id="3.90.1300.10">
    <property type="entry name" value="Amidase signature (AS) domain"/>
    <property type="match status" value="1"/>
</dbReference>
<dbReference type="Proteomes" id="UP000184301">
    <property type="component" value="Unassembled WGS sequence"/>
</dbReference>
<gene>
    <name evidence="6" type="primary">gatA</name>
    <name evidence="8" type="ORF">SAMN02745243_02478</name>
</gene>